<dbReference type="InterPro" id="IPR047718">
    <property type="entry name" value="RsbA-like_anti_sig"/>
</dbReference>
<dbReference type="Proteomes" id="UP000006461">
    <property type="component" value="Chromosome"/>
</dbReference>
<dbReference type="STRING" id="477641.MODMU_3807"/>
<evidence type="ECO:0000259" key="2">
    <source>
        <dbReference type="Pfam" id="PF13581"/>
    </source>
</evidence>
<evidence type="ECO:0000259" key="3">
    <source>
        <dbReference type="Pfam" id="PF14417"/>
    </source>
</evidence>
<dbReference type="OMA" id="TWDWWAR"/>
<keyword evidence="1" id="KW-0418">Kinase</keyword>
<proteinExistence type="predicted"/>
<feature type="domain" description="MEDS" evidence="3">
    <location>
        <begin position="33"/>
        <end position="175"/>
    </location>
</feature>
<evidence type="ECO:0000256" key="1">
    <source>
        <dbReference type="ARBA" id="ARBA00022527"/>
    </source>
</evidence>
<keyword evidence="1" id="KW-0723">Serine/threonine-protein kinase</keyword>
<dbReference type="PANTHER" id="PTHR35526">
    <property type="entry name" value="ANTI-SIGMA-F FACTOR RSBW-RELATED"/>
    <property type="match status" value="1"/>
</dbReference>
<dbReference type="PANTHER" id="PTHR35526:SF3">
    <property type="entry name" value="ANTI-SIGMA-F FACTOR RSBW"/>
    <property type="match status" value="1"/>
</dbReference>
<gene>
    <name evidence="4" type="ordered locus">MODMU_3807</name>
</gene>
<dbReference type="HOGENOM" id="CLU_072253_0_0_11"/>
<dbReference type="EMBL" id="FO203431">
    <property type="protein sequence ID" value="CCH89211.1"/>
    <property type="molecule type" value="Genomic_DNA"/>
</dbReference>
<dbReference type="CDD" id="cd16936">
    <property type="entry name" value="HATPase_RsbW-like"/>
    <property type="match status" value="1"/>
</dbReference>
<dbReference type="GO" id="GO:0004674">
    <property type="term" value="F:protein serine/threonine kinase activity"/>
    <property type="evidence" value="ECO:0007669"/>
    <property type="project" value="UniProtKB-KW"/>
</dbReference>
<evidence type="ECO:0000313" key="4">
    <source>
        <dbReference type="EMBL" id="CCH89211.1"/>
    </source>
</evidence>
<dbReference type="Pfam" id="PF13581">
    <property type="entry name" value="HATPase_c_2"/>
    <property type="match status" value="1"/>
</dbReference>
<organism evidence="4 5">
    <name type="scientific">Modestobacter italicus (strain DSM 44449 / CECT 9708 / BC 501)</name>
    <dbReference type="NCBI Taxonomy" id="2732864"/>
    <lineage>
        <taxon>Bacteria</taxon>
        <taxon>Bacillati</taxon>
        <taxon>Actinomycetota</taxon>
        <taxon>Actinomycetes</taxon>
        <taxon>Geodermatophilales</taxon>
        <taxon>Geodermatophilaceae</taxon>
        <taxon>Modestobacter</taxon>
    </lineage>
</organism>
<keyword evidence="1" id="KW-0808">Transferase</keyword>
<dbReference type="KEGG" id="mmar:MODMU_3807"/>
<dbReference type="eggNOG" id="COG2172">
    <property type="taxonomic scope" value="Bacteria"/>
</dbReference>
<keyword evidence="5" id="KW-1185">Reference proteome</keyword>
<dbReference type="SUPFAM" id="SSF55874">
    <property type="entry name" value="ATPase domain of HSP90 chaperone/DNA topoisomerase II/histidine kinase"/>
    <property type="match status" value="1"/>
</dbReference>
<dbReference type="Pfam" id="PF14417">
    <property type="entry name" value="MEDS"/>
    <property type="match status" value="1"/>
</dbReference>
<reference evidence="4 5" key="1">
    <citation type="journal article" date="2012" name="J. Bacteriol.">
        <title>Genome Sequence of Radiation-Resistant Modestobacter marinus Strain BC501, a Representative Actinobacterium That Thrives on Calcareous Stone Surfaces.</title>
        <authorList>
            <person name="Normand P."/>
            <person name="Gury J."/>
            <person name="Pujic P."/>
            <person name="Chouaia B."/>
            <person name="Crotti E."/>
            <person name="Brusetti L."/>
            <person name="Daffonchio D."/>
            <person name="Vacherie B."/>
            <person name="Barbe V."/>
            <person name="Medigue C."/>
            <person name="Calteau A."/>
            <person name="Ghodhbane-Gtari F."/>
            <person name="Essoussi I."/>
            <person name="Nouioui I."/>
            <person name="Abbassi-Ghozzi I."/>
            <person name="Gtari M."/>
        </authorList>
    </citation>
    <scope>NUCLEOTIDE SEQUENCE [LARGE SCALE GENOMIC DNA]</scope>
    <source>
        <strain evidence="5">BC 501</strain>
    </source>
</reference>
<dbReference type="OrthoDB" id="4088450at2"/>
<dbReference type="InterPro" id="IPR050267">
    <property type="entry name" value="Anti-sigma-factor_SerPK"/>
</dbReference>
<dbReference type="Gene3D" id="3.30.565.10">
    <property type="entry name" value="Histidine kinase-like ATPase, C-terminal domain"/>
    <property type="match status" value="1"/>
</dbReference>
<accession>I4F0P8</accession>
<name>I4F0P8_MODI5</name>
<dbReference type="InterPro" id="IPR036890">
    <property type="entry name" value="HATPase_C_sf"/>
</dbReference>
<dbReference type="AlphaFoldDB" id="I4F0P8"/>
<sequence length="336" mass="35578">MHRETVSTEMGDELGLQHATGAHTVTDASPGFRHDALLYDSPADLVAVAVPFLLEGLAAGDGAVIAAGPEATDALRDAVGDHPLVLVLERHALYRARTPTAIKTFRGLGEQASLGRRVRVVGEVDFGTTTADRHEWQRYEAVINSAFASAPLWGLCVFNTSQPEPVLATARATHPQLVTAAGRATNDGYVDPAAYLAGLSTPVEPLERTPPTFSADDVTHFAALRRIVTGHLTEVAAPEDLAEDFLLAVDEMTSNAVRHGQPPASLRLWATPGTLMCTIADSGPGPVDPFAGYGPAHGEDLSAGGMGLWLAHQLCDHVALSRDEHGSSVRLTTHWS</sequence>
<protein>
    <submittedName>
        <fullName evidence="4">Anti-sigma regulatory factor (Ser/Thr protein kinase)</fullName>
    </submittedName>
</protein>
<dbReference type="InterPro" id="IPR025847">
    <property type="entry name" value="MEDS_domain"/>
</dbReference>
<dbReference type="NCBIfam" id="NF041045">
    <property type="entry name" value="RsbA_anti_sig"/>
    <property type="match status" value="1"/>
</dbReference>
<feature type="domain" description="Histidine kinase/HSP90-like ATPase" evidence="2">
    <location>
        <begin position="217"/>
        <end position="332"/>
    </location>
</feature>
<evidence type="ECO:0000313" key="5">
    <source>
        <dbReference type="Proteomes" id="UP000006461"/>
    </source>
</evidence>
<dbReference type="InterPro" id="IPR003594">
    <property type="entry name" value="HATPase_dom"/>
</dbReference>